<keyword evidence="2" id="KW-0119">Carbohydrate metabolism</keyword>
<dbReference type="Gene3D" id="3.90.25.10">
    <property type="entry name" value="UDP-galactose 4-epimerase, domain 1"/>
    <property type="match status" value="1"/>
</dbReference>
<organism evidence="4 5">
    <name type="scientific">Discina gigas</name>
    <dbReference type="NCBI Taxonomy" id="1032678"/>
    <lineage>
        <taxon>Eukaryota</taxon>
        <taxon>Fungi</taxon>
        <taxon>Dikarya</taxon>
        <taxon>Ascomycota</taxon>
        <taxon>Pezizomycotina</taxon>
        <taxon>Pezizomycetes</taxon>
        <taxon>Pezizales</taxon>
        <taxon>Discinaceae</taxon>
        <taxon>Discina</taxon>
    </lineage>
</organism>
<gene>
    <name evidence="4" type="ORF">Q9L58_007049</name>
</gene>
<dbReference type="NCBIfam" id="NF043036">
    <property type="entry name" value="ErythonDh"/>
    <property type="match status" value="1"/>
</dbReference>
<evidence type="ECO:0000256" key="2">
    <source>
        <dbReference type="ARBA" id="ARBA00023277"/>
    </source>
</evidence>
<evidence type="ECO:0000256" key="1">
    <source>
        <dbReference type="ARBA" id="ARBA00022857"/>
    </source>
</evidence>
<comment type="caution">
    <text evidence="4">The sequence shown here is derived from an EMBL/GenBank/DDBJ whole genome shotgun (WGS) entry which is preliminary data.</text>
</comment>
<protein>
    <recommendedName>
        <fullName evidence="3">NAD-dependent epimerase/dehydratase domain-containing protein</fullName>
    </recommendedName>
</protein>
<accession>A0ABR3GEM5</accession>
<evidence type="ECO:0000259" key="3">
    <source>
        <dbReference type="Pfam" id="PF01370"/>
    </source>
</evidence>
<dbReference type="PANTHER" id="PTHR43103:SF3">
    <property type="entry name" value="ADP-L-GLYCERO-D-MANNO-HEPTOSE-6-EPIMERASE"/>
    <property type="match status" value="1"/>
</dbReference>
<dbReference type="EMBL" id="JBBBZM010000106">
    <property type="protein sequence ID" value="KAL0634031.1"/>
    <property type="molecule type" value="Genomic_DNA"/>
</dbReference>
<dbReference type="InterPro" id="IPR001509">
    <property type="entry name" value="Epimerase_deHydtase"/>
</dbReference>
<dbReference type="InterPro" id="IPR050005">
    <property type="entry name" value="DenD"/>
</dbReference>
<reference evidence="4 5" key="1">
    <citation type="submission" date="2024-02" db="EMBL/GenBank/DDBJ databases">
        <title>Discinaceae phylogenomics.</title>
        <authorList>
            <person name="Dirks A.C."/>
            <person name="James T.Y."/>
        </authorList>
    </citation>
    <scope>NUCLEOTIDE SEQUENCE [LARGE SCALE GENOMIC DNA]</scope>
    <source>
        <strain evidence="4 5">ACD0624</strain>
    </source>
</reference>
<dbReference type="Proteomes" id="UP001447188">
    <property type="component" value="Unassembled WGS sequence"/>
</dbReference>
<evidence type="ECO:0000313" key="4">
    <source>
        <dbReference type="EMBL" id="KAL0634031.1"/>
    </source>
</evidence>
<dbReference type="InterPro" id="IPR036291">
    <property type="entry name" value="NAD(P)-bd_dom_sf"/>
</dbReference>
<dbReference type="Pfam" id="PF01370">
    <property type="entry name" value="Epimerase"/>
    <property type="match status" value="1"/>
</dbReference>
<keyword evidence="1" id="KW-0521">NADP</keyword>
<dbReference type="Gene3D" id="3.40.50.720">
    <property type="entry name" value="NAD(P)-binding Rossmann-like Domain"/>
    <property type="match status" value="1"/>
</dbReference>
<keyword evidence="5" id="KW-1185">Reference proteome</keyword>
<sequence length="318" mass="34525">MKVLVTGAAGFLGQKLATALLNDDSITDITLTDIILPRIPVSLTSKKVAAMRSNLTGAGDREKLVSQGLDVIFVLHGIMSGRAETHFESGMSVNFDSTRGLLDLARKVVPGVKVVFASSIAVFGGEFTGPVTENTLPTPTTSYGMEKMLCEYLINDYSRRNFIDGRILRFPTIVVRPGVPSGAASSFVSGIIREPLNNQLSVLPVSKELCLWVCSPRTLIANIMHSVSIPAESFGATRRVNVPGISVTVGEILDALARVAGEDKLMLIEETRDESVERIVGSWPAKFDISRALELGFQKDGPFDDAIREYIEDQRIQL</sequence>
<dbReference type="PANTHER" id="PTHR43103">
    <property type="entry name" value="NUCLEOSIDE-DIPHOSPHATE-SUGAR EPIMERASE"/>
    <property type="match status" value="1"/>
</dbReference>
<dbReference type="SUPFAM" id="SSF51735">
    <property type="entry name" value="NAD(P)-binding Rossmann-fold domains"/>
    <property type="match status" value="1"/>
</dbReference>
<dbReference type="CDD" id="cd05238">
    <property type="entry name" value="Gne_like_SDR_e"/>
    <property type="match status" value="1"/>
</dbReference>
<feature type="domain" description="NAD-dependent epimerase/dehydratase" evidence="3">
    <location>
        <begin position="3"/>
        <end position="199"/>
    </location>
</feature>
<proteinExistence type="predicted"/>
<name>A0ABR3GEM5_9PEZI</name>
<evidence type="ECO:0000313" key="5">
    <source>
        <dbReference type="Proteomes" id="UP001447188"/>
    </source>
</evidence>